<protein>
    <submittedName>
        <fullName evidence="2">Uncharacterized protein</fullName>
    </submittedName>
</protein>
<organism evidence="2 3">
    <name type="scientific">Phaeodactylum tricornutum (strain CCAP 1055/1)</name>
    <dbReference type="NCBI Taxonomy" id="556484"/>
    <lineage>
        <taxon>Eukaryota</taxon>
        <taxon>Sar</taxon>
        <taxon>Stramenopiles</taxon>
        <taxon>Ochrophyta</taxon>
        <taxon>Bacillariophyta</taxon>
        <taxon>Bacillariophyceae</taxon>
        <taxon>Bacillariophycidae</taxon>
        <taxon>Naviculales</taxon>
        <taxon>Phaeodactylaceae</taxon>
        <taxon>Phaeodactylum</taxon>
    </lineage>
</organism>
<evidence type="ECO:0000313" key="3">
    <source>
        <dbReference type="Proteomes" id="UP000000759"/>
    </source>
</evidence>
<reference evidence="3" key="2">
    <citation type="submission" date="2008-08" db="EMBL/GenBank/DDBJ databases">
        <authorList>
            <consortium name="Diatom Consortium"/>
            <person name="Grigoriev I."/>
            <person name="Grimwood J."/>
            <person name="Kuo A."/>
            <person name="Otillar R.P."/>
            <person name="Salamov A."/>
            <person name="Detter J.C."/>
            <person name="Lindquist E."/>
            <person name="Shapiro H."/>
            <person name="Lucas S."/>
            <person name="Glavina del Rio T."/>
            <person name="Pitluck S."/>
            <person name="Rokhsar D."/>
            <person name="Bowler C."/>
        </authorList>
    </citation>
    <scope>GENOME REANNOTATION</scope>
    <source>
        <strain evidence="3">CCAP 1055/1</strain>
    </source>
</reference>
<dbReference type="PaxDb" id="2850-Phatr47523"/>
<keyword evidence="3" id="KW-1185">Reference proteome</keyword>
<dbReference type="KEGG" id="pti:PHATRDRAFT_47523"/>
<gene>
    <name evidence="2" type="ORF">PHATRDRAFT_47523</name>
</gene>
<feature type="compositionally biased region" description="Acidic residues" evidence="1">
    <location>
        <begin position="52"/>
        <end position="68"/>
    </location>
</feature>
<name>B7G3Z2_PHATC</name>
<feature type="compositionally biased region" description="Polar residues" evidence="1">
    <location>
        <begin position="15"/>
        <end position="29"/>
    </location>
</feature>
<sequence length="497" mass="55677">MQKKKTLPLVDDIGTCNSNISRKLTASQPDTEDNEDQRGDEEGYADLATCNNEDDDDDSDNENGDENETATLDASDQLVHISQRVIPTEVFDTTKKIAPMLLQLRTPQPFKSHFASTNFPVKLSPISMYKQHHFRTKVRQRSPKRWTPSPCISPASLADGFHYRCRSFEDPFEQRDDREEVILVKKAYSDEEETESAKSCDSRSRLLTTSIAHAKHRTNLCLPVKAIPYRGFSPKSVGRTSGSPEERVGLLKAEALETQSRIKPYNLEGILDRRQHRFQTRHKDESEFERPIWILQGRMATQAKGEGDNQSEDRREEISPALPHDTPTFLVSSVTTKAGKAISDDAVSLQMMGPDGILHQESGKERPSLVSSKTLQDRMNCKSQCTILHERRRQSSRKMRSIASHCGNYSHGACMDALHGDGDLSTVTELPSEEERTQASTADCPARPPIDILSYGSSLADSKSVTALNDDMTIEDNFLLGQIQSSSIEVYLEGMEI</sequence>
<evidence type="ECO:0000313" key="2">
    <source>
        <dbReference type="EMBL" id="EEC46363.1"/>
    </source>
</evidence>
<feature type="region of interest" description="Disordered" evidence="1">
    <location>
        <begin position="1"/>
        <end position="76"/>
    </location>
</feature>
<dbReference type="RefSeq" id="XP_002181823.1">
    <property type="nucleotide sequence ID" value="XM_002181787.1"/>
</dbReference>
<accession>B7G3Z2</accession>
<feature type="region of interest" description="Disordered" evidence="1">
    <location>
        <begin position="301"/>
        <end position="328"/>
    </location>
</feature>
<dbReference type="InParanoid" id="B7G3Z2"/>
<reference evidence="2 3" key="1">
    <citation type="journal article" date="2008" name="Nature">
        <title>The Phaeodactylum genome reveals the evolutionary history of diatom genomes.</title>
        <authorList>
            <person name="Bowler C."/>
            <person name="Allen A.E."/>
            <person name="Badger J.H."/>
            <person name="Grimwood J."/>
            <person name="Jabbari K."/>
            <person name="Kuo A."/>
            <person name="Maheswari U."/>
            <person name="Martens C."/>
            <person name="Maumus F."/>
            <person name="Otillar R.P."/>
            <person name="Rayko E."/>
            <person name="Salamov A."/>
            <person name="Vandepoele K."/>
            <person name="Beszteri B."/>
            <person name="Gruber A."/>
            <person name="Heijde M."/>
            <person name="Katinka M."/>
            <person name="Mock T."/>
            <person name="Valentin K."/>
            <person name="Verret F."/>
            <person name="Berges J.A."/>
            <person name="Brownlee C."/>
            <person name="Cadoret J.P."/>
            <person name="Chiovitti A."/>
            <person name="Choi C.J."/>
            <person name="Coesel S."/>
            <person name="De Martino A."/>
            <person name="Detter J.C."/>
            <person name="Durkin C."/>
            <person name="Falciatore A."/>
            <person name="Fournet J."/>
            <person name="Haruta M."/>
            <person name="Huysman M.J."/>
            <person name="Jenkins B.D."/>
            <person name="Jiroutova K."/>
            <person name="Jorgensen R.E."/>
            <person name="Joubert Y."/>
            <person name="Kaplan A."/>
            <person name="Kroger N."/>
            <person name="Kroth P.G."/>
            <person name="La Roche J."/>
            <person name="Lindquist E."/>
            <person name="Lommer M."/>
            <person name="Martin-Jezequel V."/>
            <person name="Lopez P.J."/>
            <person name="Lucas S."/>
            <person name="Mangogna M."/>
            <person name="McGinnis K."/>
            <person name="Medlin L.K."/>
            <person name="Montsant A."/>
            <person name="Oudot-Le Secq M.P."/>
            <person name="Napoli C."/>
            <person name="Obornik M."/>
            <person name="Parker M.S."/>
            <person name="Petit J.L."/>
            <person name="Porcel B.M."/>
            <person name="Poulsen N."/>
            <person name="Robison M."/>
            <person name="Rychlewski L."/>
            <person name="Rynearson T.A."/>
            <person name="Schmutz J."/>
            <person name="Shapiro H."/>
            <person name="Siaut M."/>
            <person name="Stanley M."/>
            <person name="Sussman M.R."/>
            <person name="Taylor A.R."/>
            <person name="Vardi A."/>
            <person name="von Dassow P."/>
            <person name="Vyverman W."/>
            <person name="Willis A."/>
            <person name="Wyrwicz L.S."/>
            <person name="Rokhsar D.S."/>
            <person name="Weissenbach J."/>
            <person name="Armbrust E.V."/>
            <person name="Green B.R."/>
            <person name="Van de Peer Y."/>
            <person name="Grigoriev I.V."/>
        </authorList>
    </citation>
    <scope>NUCLEOTIDE SEQUENCE [LARGE SCALE GENOMIC DNA]</scope>
    <source>
        <strain evidence="2 3">CCAP 1055/1</strain>
    </source>
</reference>
<proteinExistence type="predicted"/>
<dbReference type="EMBL" id="CM000616">
    <property type="protein sequence ID" value="EEC46363.1"/>
    <property type="molecule type" value="Genomic_DNA"/>
</dbReference>
<dbReference type="Proteomes" id="UP000000759">
    <property type="component" value="Chromosome 14"/>
</dbReference>
<dbReference type="HOGENOM" id="CLU_549172_0_0_1"/>
<evidence type="ECO:0000256" key="1">
    <source>
        <dbReference type="SAM" id="MobiDB-lite"/>
    </source>
</evidence>
<dbReference type="GeneID" id="7202754"/>
<dbReference type="AlphaFoldDB" id="B7G3Z2"/>
<feature type="compositionally biased region" description="Basic and acidic residues" evidence="1">
    <location>
        <begin position="305"/>
        <end position="318"/>
    </location>
</feature>